<proteinExistence type="predicted"/>
<dbReference type="RefSeq" id="WP_106059200.1">
    <property type="nucleotide sequence ID" value="NZ_PVXQ01000009.1"/>
</dbReference>
<evidence type="ECO:0000256" key="1">
    <source>
        <dbReference type="SAM" id="Phobius"/>
    </source>
</evidence>
<dbReference type="AlphaFoldDB" id="A0A2T0BGY0"/>
<protein>
    <submittedName>
        <fullName evidence="2">Uncharacterized protein</fullName>
    </submittedName>
</protein>
<dbReference type="OrthoDB" id="1937989at2"/>
<feature type="transmembrane region" description="Helical" evidence="1">
    <location>
        <begin position="40"/>
        <end position="58"/>
    </location>
</feature>
<keyword evidence="1" id="KW-0812">Transmembrane</keyword>
<sequence>MDIYKALKREKKHLKRFYIMMIILEITIPLAVYLTGLTTFFYVSYLLFMEILIAIAILNKANYSRLKFFYSNNKLKINSGLLSKENLIFCDKVVLVHTENMEENMEIILITSVNFKNNSLKLIGNNFLKKYFLVSKEYMKIKEVNPESLYYYQIIKRGGLKKYMILDTIYRNCVKAEYTEEGIQNIKIARGQTLV</sequence>
<name>A0A2T0BGY0_9CLOT</name>
<dbReference type="EMBL" id="PVXQ01000009">
    <property type="protein sequence ID" value="PRR83161.1"/>
    <property type="molecule type" value="Genomic_DNA"/>
</dbReference>
<comment type="caution">
    <text evidence="2">The sequence shown here is derived from an EMBL/GenBank/DDBJ whole genome shotgun (WGS) entry which is preliminary data.</text>
</comment>
<evidence type="ECO:0000313" key="2">
    <source>
        <dbReference type="EMBL" id="PRR83161.1"/>
    </source>
</evidence>
<organism evidence="2 3">
    <name type="scientific">Clostridium vincentii</name>
    <dbReference type="NCBI Taxonomy" id="52704"/>
    <lineage>
        <taxon>Bacteria</taxon>
        <taxon>Bacillati</taxon>
        <taxon>Bacillota</taxon>
        <taxon>Clostridia</taxon>
        <taxon>Eubacteriales</taxon>
        <taxon>Clostridiaceae</taxon>
        <taxon>Clostridium</taxon>
    </lineage>
</organism>
<accession>A0A2T0BGY0</accession>
<dbReference type="Proteomes" id="UP000239471">
    <property type="component" value="Unassembled WGS sequence"/>
</dbReference>
<gene>
    <name evidence="2" type="ORF">CLVI_12030</name>
</gene>
<reference evidence="2 3" key="1">
    <citation type="submission" date="2018-03" db="EMBL/GenBank/DDBJ databases">
        <title>Genome sequence of Clostridium vincentii DSM 10228.</title>
        <authorList>
            <person name="Poehlein A."/>
            <person name="Daniel R."/>
        </authorList>
    </citation>
    <scope>NUCLEOTIDE SEQUENCE [LARGE SCALE GENOMIC DNA]</scope>
    <source>
        <strain evidence="2 3">DSM 10228</strain>
    </source>
</reference>
<keyword evidence="1" id="KW-1133">Transmembrane helix</keyword>
<evidence type="ECO:0000313" key="3">
    <source>
        <dbReference type="Proteomes" id="UP000239471"/>
    </source>
</evidence>
<feature type="transmembrane region" description="Helical" evidence="1">
    <location>
        <begin position="17"/>
        <end position="34"/>
    </location>
</feature>
<keyword evidence="1" id="KW-0472">Membrane</keyword>
<keyword evidence="3" id="KW-1185">Reference proteome</keyword>